<reference evidence="2 3" key="1">
    <citation type="journal article" date="2022" name="Nat. Genet.">
        <title>Improved pea reference genome and pan-genome highlight genomic features and evolutionary characteristics.</title>
        <authorList>
            <person name="Yang T."/>
            <person name="Liu R."/>
            <person name="Luo Y."/>
            <person name="Hu S."/>
            <person name="Wang D."/>
            <person name="Wang C."/>
            <person name="Pandey M.K."/>
            <person name="Ge S."/>
            <person name="Xu Q."/>
            <person name="Li N."/>
            <person name="Li G."/>
            <person name="Huang Y."/>
            <person name="Saxena R.K."/>
            <person name="Ji Y."/>
            <person name="Li M."/>
            <person name="Yan X."/>
            <person name="He Y."/>
            <person name="Liu Y."/>
            <person name="Wang X."/>
            <person name="Xiang C."/>
            <person name="Varshney R.K."/>
            <person name="Ding H."/>
            <person name="Gao S."/>
            <person name="Zong X."/>
        </authorList>
    </citation>
    <scope>NUCLEOTIDE SEQUENCE [LARGE SCALE GENOMIC DNA]</scope>
    <source>
        <strain evidence="2 3">cv. Zhongwan 6</strain>
    </source>
</reference>
<evidence type="ECO:0000313" key="2">
    <source>
        <dbReference type="EMBL" id="KAI5425555.1"/>
    </source>
</evidence>
<evidence type="ECO:0000259" key="1">
    <source>
        <dbReference type="Pfam" id="PF25968"/>
    </source>
</evidence>
<dbReference type="Proteomes" id="UP001058974">
    <property type="component" value="Chromosome 3"/>
</dbReference>
<sequence>MFDEVETHIEAGTLIKEFKMSALPSLYEQFVQLIKFLLDNKHEDRDQVVILFQDMLEVVTRDIVMEDHILNLFPHVKLGLEAQAFPIRTLGLIPVPPYCCAQ</sequence>
<gene>
    <name evidence="2" type="ORF">KIW84_031382</name>
</gene>
<dbReference type="InterPro" id="IPR058851">
    <property type="entry name" value="CALS1_helical"/>
</dbReference>
<evidence type="ECO:0000313" key="3">
    <source>
        <dbReference type="Proteomes" id="UP001058974"/>
    </source>
</evidence>
<dbReference type="Gramene" id="Psat03G0138200-T1">
    <property type="protein sequence ID" value="KAI5425555.1"/>
    <property type="gene ID" value="KIW84_031382"/>
</dbReference>
<protein>
    <submittedName>
        <fullName evidence="2">Callose synthase 3</fullName>
    </submittedName>
</protein>
<dbReference type="Pfam" id="PF25968">
    <property type="entry name" value="CALS1"/>
    <property type="match status" value="1"/>
</dbReference>
<comment type="caution">
    <text evidence="2">The sequence shown here is derived from an EMBL/GenBank/DDBJ whole genome shotgun (WGS) entry which is preliminary data.</text>
</comment>
<name>A0A9D5B0J4_PEA</name>
<accession>A0A9D5B0J4</accession>
<proteinExistence type="predicted"/>
<dbReference type="AlphaFoldDB" id="A0A9D5B0J4"/>
<feature type="domain" description="Callose synthase helical" evidence="1">
    <location>
        <begin position="2"/>
        <end position="68"/>
    </location>
</feature>
<organism evidence="2 3">
    <name type="scientific">Pisum sativum</name>
    <name type="common">Garden pea</name>
    <name type="synonym">Lathyrus oleraceus</name>
    <dbReference type="NCBI Taxonomy" id="3888"/>
    <lineage>
        <taxon>Eukaryota</taxon>
        <taxon>Viridiplantae</taxon>
        <taxon>Streptophyta</taxon>
        <taxon>Embryophyta</taxon>
        <taxon>Tracheophyta</taxon>
        <taxon>Spermatophyta</taxon>
        <taxon>Magnoliopsida</taxon>
        <taxon>eudicotyledons</taxon>
        <taxon>Gunneridae</taxon>
        <taxon>Pentapetalae</taxon>
        <taxon>rosids</taxon>
        <taxon>fabids</taxon>
        <taxon>Fabales</taxon>
        <taxon>Fabaceae</taxon>
        <taxon>Papilionoideae</taxon>
        <taxon>50 kb inversion clade</taxon>
        <taxon>NPAAA clade</taxon>
        <taxon>Hologalegina</taxon>
        <taxon>IRL clade</taxon>
        <taxon>Fabeae</taxon>
        <taxon>Lathyrus</taxon>
    </lineage>
</organism>
<dbReference type="EMBL" id="JAMSHJ010000003">
    <property type="protein sequence ID" value="KAI5425555.1"/>
    <property type="molecule type" value="Genomic_DNA"/>
</dbReference>
<keyword evidence="3" id="KW-1185">Reference proteome</keyword>